<keyword evidence="3" id="KW-1133">Transmembrane helix</keyword>
<proteinExistence type="inferred from homology"/>
<keyword evidence="2 3" id="KW-0472">Membrane</keyword>
<name>A0A0V1EZH2_TRIPS</name>
<comment type="caution">
    <text evidence="5">The sequence shown here is derived from an EMBL/GenBank/DDBJ whole genome shotgun (WGS) entry which is preliminary data.</text>
</comment>
<accession>A0A0V1EZH2</accession>
<dbReference type="PRINTS" id="PR00252">
    <property type="entry name" value="NRIONCHANNEL"/>
</dbReference>
<dbReference type="InterPro" id="IPR036734">
    <property type="entry name" value="Neur_chan_lig-bd_sf"/>
</dbReference>
<dbReference type="Pfam" id="PF02931">
    <property type="entry name" value="Neur_chan_LBD"/>
    <property type="match status" value="1"/>
</dbReference>
<dbReference type="InterPro" id="IPR018000">
    <property type="entry name" value="Neurotransmitter_ion_chnl_CS"/>
</dbReference>
<keyword evidence="3" id="KW-0813">Transport</keyword>
<dbReference type="PROSITE" id="PS00236">
    <property type="entry name" value="NEUROTR_ION_CHANNEL"/>
    <property type="match status" value="1"/>
</dbReference>
<keyword evidence="3" id="KW-0407">Ion channel</keyword>
<dbReference type="GO" id="GO:0016020">
    <property type="term" value="C:membrane"/>
    <property type="evidence" value="ECO:0007669"/>
    <property type="project" value="UniProtKB-SubCell"/>
</dbReference>
<dbReference type="CDD" id="cd18989">
    <property type="entry name" value="LGIC_ECD_cation"/>
    <property type="match status" value="1"/>
</dbReference>
<dbReference type="Gene3D" id="2.70.170.10">
    <property type="entry name" value="Neurotransmitter-gated ion-channel ligand-binding domain"/>
    <property type="match status" value="1"/>
</dbReference>
<comment type="subcellular location">
    <subcellularLocation>
        <location evidence="1">Membrane</location>
        <topology evidence="1">Multi-pass membrane protein</topology>
    </subcellularLocation>
</comment>
<evidence type="ECO:0000313" key="5">
    <source>
        <dbReference type="EMBL" id="KRY79095.1"/>
    </source>
</evidence>
<feature type="transmembrane region" description="Helical" evidence="3">
    <location>
        <begin position="312"/>
        <end position="333"/>
    </location>
</feature>
<evidence type="ECO:0000256" key="1">
    <source>
        <dbReference type="ARBA" id="ARBA00004141"/>
    </source>
</evidence>
<evidence type="ECO:0000256" key="3">
    <source>
        <dbReference type="RuleBase" id="RU000687"/>
    </source>
</evidence>
<dbReference type="SUPFAM" id="SSF63712">
    <property type="entry name" value="Nicotinic receptor ligand binding domain-like"/>
    <property type="match status" value="1"/>
</dbReference>
<feature type="domain" description="Neurotransmitter-gated ion-channel ligand-binding" evidence="4">
    <location>
        <begin position="85"/>
        <end position="277"/>
    </location>
</feature>
<dbReference type="AlphaFoldDB" id="A0A0V1EZH2"/>
<gene>
    <name evidence="5" type="primary">Chrna6</name>
    <name evidence="5" type="ORF">T4A_1970</name>
</gene>
<protein>
    <submittedName>
        <fullName evidence="5">Neuronal acetylcholine receptor subunit alpha-6</fullName>
    </submittedName>
</protein>
<keyword evidence="3" id="KW-0406">Ion transport</keyword>
<dbReference type="Proteomes" id="UP000054632">
    <property type="component" value="Unassembled WGS sequence"/>
</dbReference>
<feature type="transmembrane region" description="Helical" evidence="3">
    <location>
        <begin position="466"/>
        <end position="484"/>
    </location>
</feature>
<comment type="similarity">
    <text evidence="3">Belongs to the ligand-gated ion channel (TC 1.A.9) family.</text>
</comment>
<dbReference type="InterPro" id="IPR006201">
    <property type="entry name" value="Neur_channel"/>
</dbReference>
<dbReference type="GO" id="GO:0005230">
    <property type="term" value="F:extracellular ligand-gated monoatomic ion channel activity"/>
    <property type="evidence" value="ECO:0007669"/>
    <property type="project" value="InterPro"/>
</dbReference>
<keyword evidence="3" id="KW-0812">Transmembrane</keyword>
<reference evidence="5 6" key="1">
    <citation type="submission" date="2015-01" db="EMBL/GenBank/DDBJ databases">
        <title>Evolution of Trichinella species and genotypes.</title>
        <authorList>
            <person name="Korhonen P.K."/>
            <person name="Edoardo P."/>
            <person name="Giuseppe L.R."/>
            <person name="Gasser R.B."/>
        </authorList>
    </citation>
    <scope>NUCLEOTIDE SEQUENCE [LARGE SCALE GENOMIC DNA]</scope>
    <source>
        <strain evidence="5">ISS13</strain>
    </source>
</reference>
<organism evidence="5 6">
    <name type="scientific">Trichinella pseudospiralis</name>
    <name type="common">Parasitic roundworm</name>
    <dbReference type="NCBI Taxonomy" id="6337"/>
    <lineage>
        <taxon>Eukaryota</taxon>
        <taxon>Metazoa</taxon>
        <taxon>Ecdysozoa</taxon>
        <taxon>Nematoda</taxon>
        <taxon>Enoplea</taxon>
        <taxon>Dorylaimia</taxon>
        <taxon>Trichinellida</taxon>
        <taxon>Trichinellidae</taxon>
        <taxon>Trichinella</taxon>
    </lineage>
</organism>
<keyword evidence="5" id="KW-0675">Receptor</keyword>
<sequence length="485" mass="55317">MLSIQNLLTCGRNLYSSLNALLNDCAKCFVSSTKALAAVSSNESILYGVLYSTFSMKFSSLVHLTAILIYFLIEETASSLTRFQLEKQLLRKYNRKLRPTSLKSYKTLVKMAVHVKRIREVDDIQQTMSVNAVVILSWTDERLSWNATVYNKSSSILVESWTVWQPDLTVFNSAKSQEASLSYGRYPLLLHSNGTLQSTQDFRFSFSCKFDFHHFPVDEQKCQAVMSAWMYDATEIDWDWSDFALAKSAVDASFLSYNSGQTTAGWKLLNVTHRRVYWSPNGYVTESPKMDNLKNMWTAMILDFHIKRSRPYFYLVDTLPNVLFALLNLFAFWTEDNTHAIALSLVSLFGQAFFSWGILKQLPPAAGRTPKIAVANALNFIISGFILLLHITFENERVVSMQNKAFTPLISLAKKSALFSWKGVRLNRPGDGYVSLIQSTRSTETDETQNAENAIPLNQAFVMRRTIFFLTLTVYILFFISYLII</sequence>
<evidence type="ECO:0000259" key="4">
    <source>
        <dbReference type="Pfam" id="PF02931"/>
    </source>
</evidence>
<feature type="transmembrane region" description="Helical" evidence="3">
    <location>
        <begin position="339"/>
        <end position="359"/>
    </location>
</feature>
<dbReference type="GO" id="GO:0004888">
    <property type="term" value="F:transmembrane signaling receptor activity"/>
    <property type="evidence" value="ECO:0007669"/>
    <property type="project" value="InterPro"/>
</dbReference>
<feature type="transmembrane region" description="Helical" evidence="3">
    <location>
        <begin position="371"/>
        <end position="393"/>
    </location>
</feature>
<dbReference type="InterPro" id="IPR006202">
    <property type="entry name" value="Neur_chan_lig-bd"/>
</dbReference>
<evidence type="ECO:0000313" key="6">
    <source>
        <dbReference type="Proteomes" id="UP000054632"/>
    </source>
</evidence>
<dbReference type="PANTHER" id="PTHR18945">
    <property type="entry name" value="NEUROTRANSMITTER GATED ION CHANNEL"/>
    <property type="match status" value="1"/>
</dbReference>
<dbReference type="EMBL" id="JYDR01000002">
    <property type="protein sequence ID" value="KRY79095.1"/>
    <property type="molecule type" value="Genomic_DNA"/>
</dbReference>
<evidence type="ECO:0000256" key="2">
    <source>
        <dbReference type="ARBA" id="ARBA00023136"/>
    </source>
</evidence>